<comment type="caution">
    <text evidence="2">The sequence shown here is derived from an EMBL/GenBank/DDBJ whole genome shotgun (WGS) entry which is preliminary data.</text>
</comment>
<dbReference type="AlphaFoldDB" id="A0A512MCL0"/>
<reference evidence="2 3" key="1">
    <citation type="submission" date="2019-07" db="EMBL/GenBank/DDBJ databases">
        <title>Whole genome shotgun sequence of Brevifollis gellanilyticus NBRC 108608.</title>
        <authorList>
            <person name="Hosoyama A."/>
            <person name="Uohara A."/>
            <person name="Ohji S."/>
            <person name="Ichikawa N."/>
        </authorList>
    </citation>
    <scope>NUCLEOTIDE SEQUENCE [LARGE SCALE GENOMIC DNA]</scope>
    <source>
        <strain evidence="2 3">NBRC 108608</strain>
    </source>
</reference>
<name>A0A512MCL0_9BACT</name>
<organism evidence="2 3">
    <name type="scientific">Brevifollis gellanilyticus</name>
    <dbReference type="NCBI Taxonomy" id="748831"/>
    <lineage>
        <taxon>Bacteria</taxon>
        <taxon>Pseudomonadati</taxon>
        <taxon>Verrucomicrobiota</taxon>
        <taxon>Verrucomicrobiia</taxon>
        <taxon>Verrucomicrobiales</taxon>
        <taxon>Verrucomicrobiaceae</taxon>
    </lineage>
</organism>
<proteinExistence type="predicted"/>
<accession>A0A512MCL0</accession>
<dbReference type="EMBL" id="BKAG01000030">
    <property type="protein sequence ID" value="GEP44469.1"/>
    <property type="molecule type" value="Genomic_DNA"/>
</dbReference>
<feature type="chain" id="PRO_5022015294" evidence="1">
    <location>
        <begin position="21"/>
        <end position="144"/>
    </location>
</feature>
<evidence type="ECO:0000313" key="3">
    <source>
        <dbReference type="Proteomes" id="UP000321577"/>
    </source>
</evidence>
<dbReference type="OrthoDB" id="195361at2"/>
<dbReference type="RefSeq" id="WP_146852445.1">
    <property type="nucleotide sequence ID" value="NZ_BKAG01000030.1"/>
</dbReference>
<protein>
    <submittedName>
        <fullName evidence="2">Uncharacterized protein</fullName>
    </submittedName>
</protein>
<keyword evidence="3" id="KW-1185">Reference proteome</keyword>
<gene>
    <name evidence="2" type="ORF">BGE01nite_37600</name>
</gene>
<sequence length="144" mass="15276">MKTLIHILIITALAATSAFADAKVKAGPRKGLLLELGGKQAEFLVEKDRSISIAVYDAALKAQPATTEVITATAEAPSGKVKIDFVVKDGKLVSKTKLPEGDGYQVVVQAKATPDAKSKNFRIKLQLHTCQGCGNAEYACTCDE</sequence>
<evidence type="ECO:0000313" key="2">
    <source>
        <dbReference type="EMBL" id="GEP44469.1"/>
    </source>
</evidence>
<feature type="signal peptide" evidence="1">
    <location>
        <begin position="1"/>
        <end position="20"/>
    </location>
</feature>
<dbReference type="Proteomes" id="UP000321577">
    <property type="component" value="Unassembled WGS sequence"/>
</dbReference>
<keyword evidence="1" id="KW-0732">Signal</keyword>
<evidence type="ECO:0000256" key="1">
    <source>
        <dbReference type="SAM" id="SignalP"/>
    </source>
</evidence>